<keyword evidence="8 10" id="KW-1208">Phospholipid metabolism</keyword>
<name>A0A0H2R7I6_9AGAM</name>
<evidence type="ECO:0000256" key="7">
    <source>
        <dbReference type="ARBA" id="ARBA00023209"/>
    </source>
</evidence>
<dbReference type="CDD" id="cd09135">
    <property type="entry name" value="PLDc_PGS1_euk_1"/>
    <property type="match status" value="1"/>
</dbReference>
<keyword evidence="10" id="KW-0496">Mitochondrion</keyword>
<dbReference type="UniPathway" id="UPA00084">
    <property type="reaction ID" value="UER00503"/>
</dbReference>
<organism evidence="12 13">
    <name type="scientific">Schizopora paradoxa</name>
    <dbReference type="NCBI Taxonomy" id="27342"/>
    <lineage>
        <taxon>Eukaryota</taxon>
        <taxon>Fungi</taxon>
        <taxon>Dikarya</taxon>
        <taxon>Basidiomycota</taxon>
        <taxon>Agaricomycotina</taxon>
        <taxon>Agaricomycetes</taxon>
        <taxon>Hymenochaetales</taxon>
        <taxon>Schizoporaceae</taxon>
        <taxon>Schizopora</taxon>
    </lineage>
</organism>
<keyword evidence="6 10" id="KW-0443">Lipid metabolism</keyword>
<evidence type="ECO:0000313" key="13">
    <source>
        <dbReference type="Proteomes" id="UP000053477"/>
    </source>
</evidence>
<feature type="domain" description="PLD phosphodiesterase" evidence="11">
    <location>
        <begin position="165"/>
        <end position="186"/>
    </location>
</feature>
<accession>A0A0H2R7I6</accession>
<sequence length="498" mass="56223">MLARHSVPLQVVRSFNYSTSRRNAHSAIRRFAQNLEKTQPAIHLQAKDVTIHSKPQDFKNVLLDMIRRARRRIFFSSLYIGESEQYLIDALGESLLSNPSLRLSMVLDYNRSTRPGPKSTASLLLPLIQQYSDRVDISLFRSPKLKGIMAKAVPRRFDEGWGTWHAKIYGVDDDVLISGANLNESYFTDRQDRYLHFKSAGLSEYCFNFLSTVTPFCYRLKTNSGPDGYSLHWPDPNVHPQRIESKLGKSFREFQDSNRQAHPPSCSGSDVTIYPIIQGRQFGIMEEENCIDMLFRSFDGAQNNEPPLVDLTSGYFGLSKSYQELVRTSRADCRLLCASPKANGFYGSRGISGRIPEGYTFLEQRFWKGVVRSGRDWKSEESGSGHGVQLHEWSRPGWTYHAKGIWVSPHQGEPPILTLFGSTNLNSRSANLDTELAFVMVLPESNSGDASGDDVMLLRRKLADEIAGLRQFAVPWEGAQRRVRAGTKVLVNLVGGML</sequence>
<dbReference type="GO" id="GO:0032049">
    <property type="term" value="P:cardiolipin biosynthetic process"/>
    <property type="evidence" value="ECO:0007669"/>
    <property type="project" value="InterPro"/>
</dbReference>
<dbReference type="SUPFAM" id="SSF56024">
    <property type="entry name" value="Phospholipase D/nuclease"/>
    <property type="match status" value="1"/>
</dbReference>
<comment type="subcellular location">
    <subcellularLocation>
        <location evidence="10">Mitochondrion</location>
    </subcellularLocation>
</comment>
<keyword evidence="5" id="KW-0677">Repeat</keyword>
<evidence type="ECO:0000256" key="2">
    <source>
        <dbReference type="ARBA" id="ARBA00010682"/>
    </source>
</evidence>
<comment type="catalytic activity">
    <reaction evidence="9 10">
        <text>a CDP-1,2-diacyl-sn-glycerol + sn-glycerol 3-phosphate = a 1,2-diacyl-sn-glycero-3-phospho-(1'-sn-glycero-3'-phosphate) + CMP + H(+)</text>
        <dbReference type="Rhea" id="RHEA:12593"/>
        <dbReference type="ChEBI" id="CHEBI:15378"/>
        <dbReference type="ChEBI" id="CHEBI:57597"/>
        <dbReference type="ChEBI" id="CHEBI:58332"/>
        <dbReference type="ChEBI" id="CHEBI:60110"/>
        <dbReference type="ChEBI" id="CHEBI:60377"/>
        <dbReference type="EC" id="2.7.8.5"/>
    </reaction>
</comment>
<gene>
    <name evidence="12" type="ORF">SCHPADRAFT_836877</name>
</gene>
<comment type="function">
    <text evidence="10">Functions in the biosynthesis of the anionic phospholipids phosphatidylglycerol and cardiolipin.</text>
</comment>
<dbReference type="GO" id="GO:0005739">
    <property type="term" value="C:mitochondrion"/>
    <property type="evidence" value="ECO:0007669"/>
    <property type="project" value="UniProtKB-SubCell"/>
</dbReference>
<evidence type="ECO:0000256" key="8">
    <source>
        <dbReference type="ARBA" id="ARBA00023264"/>
    </source>
</evidence>
<evidence type="ECO:0000256" key="3">
    <source>
        <dbReference type="ARBA" id="ARBA00022516"/>
    </source>
</evidence>
<evidence type="ECO:0000256" key="6">
    <source>
        <dbReference type="ARBA" id="ARBA00023098"/>
    </source>
</evidence>
<dbReference type="InterPro" id="IPR016270">
    <property type="entry name" value="PGS1"/>
</dbReference>
<dbReference type="InParanoid" id="A0A0H2R7I6"/>
<keyword evidence="10" id="KW-0547">Nucleotide-binding</keyword>
<evidence type="ECO:0000256" key="5">
    <source>
        <dbReference type="ARBA" id="ARBA00022737"/>
    </source>
</evidence>
<keyword evidence="7 10" id="KW-0594">Phospholipid biosynthesis</keyword>
<dbReference type="PIRSF" id="PIRSF000850">
    <property type="entry name" value="Phospholipase_D_PSS"/>
    <property type="match status" value="1"/>
</dbReference>
<dbReference type="PANTHER" id="PTHR12586">
    <property type="entry name" value="CDP-DIACYLGLYCEROL--SERINE O-PHOSPHATIDYLTRANSFERASE"/>
    <property type="match status" value="1"/>
</dbReference>
<dbReference type="PROSITE" id="PS50035">
    <property type="entry name" value="PLD"/>
    <property type="match status" value="1"/>
</dbReference>
<keyword evidence="4 10" id="KW-0808">Transferase</keyword>
<dbReference type="STRING" id="27342.A0A0H2R7I6"/>
<evidence type="ECO:0000313" key="12">
    <source>
        <dbReference type="EMBL" id="KLO07327.1"/>
    </source>
</evidence>
<proteinExistence type="inferred from homology"/>
<dbReference type="EC" id="2.7.8.5" evidence="10"/>
<keyword evidence="10" id="KW-0067">ATP-binding</keyword>
<dbReference type="Gene3D" id="3.30.870.10">
    <property type="entry name" value="Endonuclease Chain A"/>
    <property type="match status" value="2"/>
</dbReference>
<dbReference type="Proteomes" id="UP000053477">
    <property type="component" value="Unassembled WGS sequence"/>
</dbReference>
<dbReference type="CDD" id="cd09137">
    <property type="entry name" value="PLDc_PGS1_euk_2"/>
    <property type="match status" value="1"/>
</dbReference>
<dbReference type="EMBL" id="KQ086146">
    <property type="protein sequence ID" value="KLO07327.1"/>
    <property type="molecule type" value="Genomic_DNA"/>
</dbReference>
<dbReference type="GO" id="GO:0008444">
    <property type="term" value="F:CDP-diacylglycerol-glycerol-3-phosphate 3-phosphatidyltransferase activity"/>
    <property type="evidence" value="ECO:0007669"/>
    <property type="project" value="UniProtKB-EC"/>
</dbReference>
<evidence type="ECO:0000256" key="4">
    <source>
        <dbReference type="ARBA" id="ARBA00022679"/>
    </source>
</evidence>
<comment type="similarity">
    <text evidence="2 10">Belongs to the CDP-alcohol phosphatidyltransferase class-II family.</text>
</comment>
<evidence type="ECO:0000256" key="10">
    <source>
        <dbReference type="RuleBase" id="RU365024"/>
    </source>
</evidence>
<dbReference type="GO" id="GO:0005524">
    <property type="term" value="F:ATP binding"/>
    <property type="evidence" value="ECO:0007669"/>
    <property type="project" value="UniProtKB-KW"/>
</dbReference>
<dbReference type="FunCoup" id="A0A0H2R7I6">
    <property type="interactions" value="607"/>
</dbReference>
<evidence type="ECO:0000256" key="9">
    <source>
        <dbReference type="ARBA" id="ARBA00048586"/>
    </source>
</evidence>
<keyword evidence="3 10" id="KW-0444">Lipid biosynthesis</keyword>
<comment type="pathway">
    <text evidence="1 10">Phospholipid metabolism; phosphatidylglycerol biosynthesis; phosphatidylglycerol from CDP-diacylglycerol: step 1/2.</text>
</comment>
<evidence type="ECO:0000259" key="11">
    <source>
        <dbReference type="PROSITE" id="PS50035"/>
    </source>
</evidence>
<dbReference type="SMART" id="SM00155">
    <property type="entry name" value="PLDc"/>
    <property type="match status" value="2"/>
</dbReference>
<dbReference type="Pfam" id="PF00614">
    <property type="entry name" value="PLDc"/>
    <property type="match status" value="1"/>
</dbReference>
<evidence type="ECO:0000256" key="1">
    <source>
        <dbReference type="ARBA" id="ARBA00005042"/>
    </source>
</evidence>
<dbReference type="OrthoDB" id="10250191at2759"/>
<keyword evidence="13" id="KW-1185">Reference proteome</keyword>
<dbReference type="PANTHER" id="PTHR12586:SF1">
    <property type="entry name" value="CDP-DIACYLGLYCEROL--GLYCEROL-3-PHOSPHATE 3-PHOSPHATIDYLTRANSFERASE, MITOCHONDRIAL"/>
    <property type="match status" value="1"/>
</dbReference>
<dbReference type="AlphaFoldDB" id="A0A0H2R7I6"/>
<reference evidence="12 13" key="1">
    <citation type="submission" date="2015-04" db="EMBL/GenBank/DDBJ databases">
        <title>Complete genome sequence of Schizopora paradoxa KUC8140, a cosmopolitan wood degrader in East Asia.</title>
        <authorList>
            <consortium name="DOE Joint Genome Institute"/>
            <person name="Min B."/>
            <person name="Park H."/>
            <person name="Jang Y."/>
            <person name="Kim J.-J."/>
            <person name="Kim K.H."/>
            <person name="Pangilinan J."/>
            <person name="Lipzen A."/>
            <person name="Riley R."/>
            <person name="Grigoriev I.V."/>
            <person name="Spatafora J.W."/>
            <person name="Choi I.-G."/>
        </authorList>
    </citation>
    <scope>NUCLEOTIDE SEQUENCE [LARGE SCALE GENOMIC DNA]</scope>
    <source>
        <strain evidence="12 13">KUC8140</strain>
    </source>
</reference>
<protein>
    <recommendedName>
        <fullName evidence="10">CDP-diacylglycerol--glycerol-3-phosphate 3-phosphatidyltransferase</fullName>
        <ecNumber evidence="10">2.7.8.5</ecNumber>
    </recommendedName>
</protein>
<dbReference type="InterPro" id="IPR001736">
    <property type="entry name" value="PLipase_D/transphosphatidylase"/>
</dbReference>